<evidence type="ECO:0000313" key="1">
    <source>
        <dbReference type="EMBL" id="ALO26929.1"/>
    </source>
</evidence>
<sequence>MKDRTRLCIWPNIPVKIKPSVIKRNRKTFLFEKYADLYNMEKNLLLYKVSPTQLEENELTKRIRDRALGKEKFDFSPYSCFIEYKSADPITGVQYRDCVIDYTRCSNQKCIKKLI</sequence>
<dbReference type="AlphaFoldDB" id="A0A0S2ITE1"/>
<gene>
    <name evidence="1" type="ORF">LBBP_02706</name>
</gene>
<reference evidence="1 2" key="1">
    <citation type="journal article" date="2015" name="PLoS Negl. Trop. Dis.">
        <title>Distribution of Plasmids in Distinct Leptospira Pathogenic Species.</title>
        <authorList>
            <person name="Wang Y."/>
            <person name="Zhuang X."/>
            <person name="Zhong Y."/>
            <person name="Zhang C."/>
            <person name="Zhang Y."/>
            <person name="Zeng L."/>
            <person name="Zhu Y."/>
            <person name="He P."/>
            <person name="Dong K."/>
            <person name="Pal U."/>
            <person name="Guo X."/>
            <person name="Qin J."/>
        </authorList>
    </citation>
    <scope>NUCLEOTIDE SEQUENCE [LARGE SCALE GENOMIC DNA]</scope>
    <source>
        <strain evidence="1 2">56604</strain>
    </source>
</reference>
<protein>
    <submittedName>
        <fullName evidence="1">Uncharacterized protein</fullName>
    </submittedName>
</protein>
<evidence type="ECO:0000313" key="2">
    <source>
        <dbReference type="Proteomes" id="UP000058857"/>
    </source>
</evidence>
<name>A0A0S2ITE1_LEPBO</name>
<dbReference type="EMBL" id="CP012029">
    <property type="protein sequence ID" value="ALO26929.1"/>
    <property type="molecule type" value="Genomic_DNA"/>
</dbReference>
<dbReference type="Proteomes" id="UP000058857">
    <property type="component" value="Chromosome 1"/>
</dbReference>
<organism evidence="1">
    <name type="scientific">Leptospira borgpetersenii serovar Ballum</name>
    <dbReference type="NCBI Taxonomy" id="280505"/>
    <lineage>
        <taxon>Bacteria</taxon>
        <taxon>Pseudomonadati</taxon>
        <taxon>Spirochaetota</taxon>
        <taxon>Spirochaetia</taxon>
        <taxon>Leptospirales</taxon>
        <taxon>Leptospiraceae</taxon>
        <taxon>Leptospira</taxon>
    </lineage>
</organism>
<accession>A0A0S2ITE1</accession>
<proteinExistence type="predicted"/>
<dbReference type="PATRIC" id="fig|280505.15.peg.2643"/>